<comment type="similarity">
    <text evidence="8">Belongs to the two pore domain potassium channel (TC 1.A.1.8) family.</text>
</comment>
<dbReference type="Gene3D" id="1.10.287.70">
    <property type="match status" value="1"/>
</dbReference>
<keyword evidence="2 8" id="KW-0813">Transport</keyword>
<evidence type="ECO:0000313" key="11">
    <source>
        <dbReference type="Proteomes" id="UP000046393"/>
    </source>
</evidence>
<name>A0A0N5ANT8_9BILA</name>
<evidence type="ECO:0000256" key="8">
    <source>
        <dbReference type="RuleBase" id="RU003857"/>
    </source>
</evidence>
<organism evidence="11 12">
    <name type="scientific">Syphacia muris</name>
    <dbReference type="NCBI Taxonomy" id="451379"/>
    <lineage>
        <taxon>Eukaryota</taxon>
        <taxon>Metazoa</taxon>
        <taxon>Ecdysozoa</taxon>
        <taxon>Nematoda</taxon>
        <taxon>Chromadorea</taxon>
        <taxon>Rhabditida</taxon>
        <taxon>Spirurina</taxon>
        <taxon>Oxyuridomorpha</taxon>
        <taxon>Oxyuroidea</taxon>
        <taxon>Oxyuridae</taxon>
        <taxon>Syphacia</taxon>
    </lineage>
</organism>
<feature type="transmembrane region" description="Helical" evidence="9">
    <location>
        <begin position="119"/>
        <end position="138"/>
    </location>
</feature>
<keyword evidence="4 9" id="KW-1133">Transmembrane helix</keyword>
<evidence type="ECO:0000256" key="2">
    <source>
        <dbReference type="ARBA" id="ARBA00022448"/>
    </source>
</evidence>
<dbReference type="WBParaSite" id="SMUV_0000628701-mRNA-1">
    <property type="protein sequence ID" value="SMUV_0000628701-mRNA-1"/>
    <property type="gene ID" value="SMUV_0000628701"/>
</dbReference>
<dbReference type="PANTHER" id="PTHR11003">
    <property type="entry name" value="POTASSIUM CHANNEL, SUBFAMILY K"/>
    <property type="match status" value="1"/>
</dbReference>
<keyword evidence="5 8" id="KW-0406">Ion transport</keyword>
<dbReference type="PRINTS" id="PR01333">
    <property type="entry name" value="2POREKCHANEL"/>
</dbReference>
<keyword evidence="11" id="KW-1185">Reference proteome</keyword>
<evidence type="ECO:0000256" key="4">
    <source>
        <dbReference type="ARBA" id="ARBA00022989"/>
    </source>
</evidence>
<dbReference type="GO" id="GO:0005886">
    <property type="term" value="C:plasma membrane"/>
    <property type="evidence" value="ECO:0007669"/>
    <property type="project" value="TreeGrafter"/>
</dbReference>
<feature type="transmembrane region" description="Helical" evidence="9">
    <location>
        <begin position="12"/>
        <end position="35"/>
    </location>
</feature>
<feature type="domain" description="Potassium channel" evidence="10">
    <location>
        <begin position="125"/>
        <end position="199"/>
    </location>
</feature>
<feature type="domain" description="Potassium channel" evidence="10">
    <location>
        <begin position="21"/>
        <end position="98"/>
    </location>
</feature>
<feature type="transmembrane region" description="Helical" evidence="9">
    <location>
        <begin position="172"/>
        <end position="199"/>
    </location>
</feature>
<keyword evidence="6 9" id="KW-0472">Membrane</keyword>
<accession>A0A0N5ANT8</accession>
<dbReference type="SUPFAM" id="SSF81324">
    <property type="entry name" value="Voltage-gated potassium channels"/>
    <property type="match status" value="2"/>
</dbReference>
<dbReference type="AlphaFoldDB" id="A0A0N5ANT8"/>
<dbReference type="InterPro" id="IPR013099">
    <property type="entry name" value="K_chnl_dom"/>
</dbReference>
<sequence length="210" mass="23470">MKQYIKLVRVLVPQLLVVILFILYVVAGSAIFVMLDEKIANETFTEVLLFSFTTLTTIGYGNISPATKSSQLFCIAFSIVGIPMALLTLANLGKYLTKVYWLMLVCFGKVSCQNANMPLPTTITLLLVTFAFGSFFFYETGRGFTVDDIYFSVISFSTVGFGDRKPSADNPWMLMGMVLYLIWGMILMTTLFAAISVYLRAVFSFLSINF</sequence>
<feature type="transmembrane region" description="Helical" evidence="9">
    <location>
        <begin position="70"/>
        <end position="89"/>
    </location>
</feature>
<protein>
    <submittedName>
        <fullName evidence="12">Ion_trans_2 domain-containing protein</fullName>
    </submittedName>
</protein>
<evidence type="ECO:0000256" key="3">
    <source>
        <dbReference type="ARBA" id="ARBA00022692"/>
    </source>
</evidence>
<evidence type="ECO:0000256" key="5">
    <source>
        <dbReference type="ARBA" id="ARBA00023065"/>
    </source>
</evidence>
<evidence type="ECO:0000256" key="7">
    <source>
        <dbReference type="ARBA" id="ARBA00023303"/>
    </source>
</evidence>
<keyword evidence="7 8" id="KW-0407">Ion channel</keyword>
<dbReference type="PANTHER" id="PTHR11003:SF341">
    <property type="entry name" value="POTASSIUM CHANNEL DOMAIN-CONTAINING PROTEIN"/>
    <property type="match status" value="1"/>
</dbReference>
<evidence type="ECO:0000256" key="6">
    <source>
        <dbReference type="ARBA" id="ARBA00023136"/>
    </source>
</evidence>
<evidence type="ECO:0000313" key="12">
    <source>
        <dbReference type="WBParaSite" id="SMUV_0000628701-mRNA-1"/>
    </source>
</evidence>
<reference evidence="12" key="1">
    <citation type="submission" date="2017-02" db="UniProtKB">
        <authorList>
            <consortium name="WormBaseParasite"/>
        </authorList>
    </citation>
    <scope>IDENTIFICATION</scope>
</reference>
<dbReference type="GO" id="GO:0015271">
    <property type="term" value="F:outward rectifier potassium channel activity"/>
    <property type="evidence" value="ECO:0007669"/>
    <property type="project" value="TreeGrafter"/>
</dbReference>
<evidence type="ECO:0000256" key="1">
    <source>
        <dbReference type="ARBA" id="ARBA00004141"/>
    </source>
</evidence>
<proteinExistence type="inferred from homology"/>
<dbReference type="Pfam" id="PF07885">
    <property type="entry name" value="Ion_trans_2"/>
    <property type="match status" value="2"/>
</dbReference>
<evidence type="ECO:0000259" key="10">
    <source>
        <dbReference type="Pfam" id="PF07885"/>
    </source>
</evidence>
<dbReference type="InterPro" id="IPR003280">
    <property type="entry name" value="2pore_dom_K_chnl"/>
</dbReference>
<feature type="transmembrane region" description="Helical" evidence="9">
    <location>
        <begin position="47"/>
        <end position="63"/>
    </location>
</feature>
<dbReference type="STRING" id="451379.A0A0N5ANT8"/>
<dbReference type="GO" id="GO:0030322">
    <property type="term" value="P:stabilization of membrane potential"/>
    <property type="evidence" value="ECO:0007669"/>
    <property type="project" value="TreeGrafter"/>
</dbReference>
<dbReference type="GO" id="GO:0022841">
    <property type="term" value="F:potassium ion leak channel activity"/>
    <property type="evidence" value="ECO:0007669"/>
    <property type="project" value="TreeGrafter"/>
</dbReference>
<comment type="subcellular location">
    <subcellularLocation>
        <location evidence="1">Membrane</location>
        <topology evidence="1">Multi-pass membrane protein</topology>
    </subcellularLocation>
</comment>
<dbReference type="Proteomes" id="UP000046393">
    <property type="component" value="Unplaced"/>
</dbReference>
<keyword evidence="3 8" id="KW-0812">Transmembrane</keyword>
<evidence type="ECO:0000256" key="9">
    <source>
        <dbReference type="SAM" id="Phobius"/>
    </source>
</evidence>